<dbReference type="Gene3D" id="2.70.130.10">
    <property type="entry name" value="Mannose-6-phosphate receptor binding domain"/>
    <property type="match status" value="1"/>
</dbReference>
<evidence type="ECO:0000256" key="1">
    <source>
        <dbReference type="ARBA" id="ARBA00022729"/>
    </source>
</evidence>
<sequence>MAKNSGVDISNASIGPDDHLVDHKKADQYDDDTDRDVYRDEEDYPSMDDDMLHEDAFDAEDTHTQKVDKADDTTDTDTEVKDLRNAIESTPLSWSRVPFAKQAKALLDKIEIIMKTTEDDESEQPQDENTPELDPMAVQMVSGVLSKRMAYITRGVDYAVSAKVLLDALENDLKDNIEQFHADLIGLVVGTVYHAKIASDEFAEFLFMTLSEFDKEKRILEEENEESCVSQLTFMCPSSPYSKDLSDGSSIEFPPKWVVSVAQGLCANRQTGVCVPDDDLDIPADIPDGYYNYFVPQPRDDSDTLSAAFSAYDTIASIASQTAELENQLLDLDKKLKEYNDEVREMEESIGGGDGMEMGRDGELYPMRDQCFSGEAGKYDYEVCIFGSAKQRDIGQKTGGTDLGKWSGMEIDEESGQKTMLWKNGAKCWNGPQRSATVHVTCGAETKVLTADEPDTCRYVLTMESHMACDDQFGKQYGLL</sequence>
<dbReference type="GO" id="GO:0006491">
    <property type="term" value="P:N-glycan processing"/>
    <property type="evidence" value="ECO:0007669"/>
    <property type="project" value="TreeGrafter"/>
</dbReference>
<evidence type="ECO:0000259" key="5">
    <source>
        <dbReference type="PROSITE" id="PS51914"/>
    </source>
</evidence>
<feature type="region of interest" description="Disordered" evidence="4">
    <location>
        <begin position="1"/>
        <end position="77"/>
    </location>
</feature>
<dbReference type="GO" id="GO:0017177">
    <property type="term" value="C:glucosidase II complex"/>
    <property type="evidence" value="ECO:0007669"/>
    <property type="project" value="TreeGrafter"/>
</dbReference>
<feature type="domain" description="MRH" evidence="5">
    <location>
        <begin position="369"/>
        <end position="471"/>
    </location>
</feature>
<dbReference type="InterPro" id="IPR036607">
    <property type="entry name" value="PRKCSH"/>
</dbReference>
<feature type="coiled-coil region" evidence="3">
    <location>
        <begin position="315"/>
        <end position="349"/>
    </location>
</feature>
<dbReference type="PROSITE" id="PS51914">
    <property type="entry name" value="MRH"/>
    <property type="match status" value="1"/>
</dbReference>
<feature type="compositionally biased region" description="Basic and acidic residues" evidence="4">
    <location>
        <begin position="53"/>
        <end position="77"/>
    </location>
</feature>
<gene>
    <name evidence="6" type="ORF">ASEP1449_LOCUS9194</name>
</gene>
<dbReference type="InterPro" id="IPR039794">
    <property type="entry name" value="Gtb1-like"/>
</dbReference>
<dbReference type="AlphaFoldDB" id="A0A7S2UHB7"/>
<evidence type="ECO:0000256" key="4">
    <source>
        <dbReference type="SAM" id="MobiDB-lite"/>
    </source>
</evidence>
<dbReference type="InterPro" id="IPR009011">
    <property type="entry name" value="Man6P_isomerase_rcpt-bd_dom_sf"/>
</dbReference>
<dbReference type="EMBL" id="HBHQ01013800">
    <property type="protein sequence ID" value="CAD9817362.1"/>
    <property type="molecule type" value="Transcribed_RNA"/>
</dbReference>
<evidence type="ECO:0000256" key="3">
    <source>
        <dbReference type="SAM" id="Coils"/>
    </source>
</evidence>
<keyword evidence="3" id="KW-0175">Coiled coil</keyword>
<evidence type="ECO:0000313" key="6">
    <source>
        <dbReference type="EMBL" id="CAD9817362.1"/>
    </source>
</evidence>
<dbReference type="PANTHER" id="PTHR12630:SF1">
    <property type="entry name" value="GLUCOSIDASE 2 SUBUNIT BETA"/>
    <property type="match status" value="1"/>
</dbReference>
<feature type="compositionally biased region" description="Acidic residues" evidence="4">
    <location>
        <begin position="29"/>
        <end position="52"/>
    </location>
</feature>
<feature type="compositionally biased region" description="Basic and acidic residues" evidence="4">
    <location>
        <begin position="16"/>
        <end position="28"/>
    </location>
</feature>
<dbReference type="SUPFAM" id="SSF50911">
    <property type="entry name" value="Mannose 6-phosphate receptor domain"/>
    <property type="match status" value="1"/>
</dbReference>
<evidence type="ECO:0000256" key="2">
    <source>
        <dbReference type="ARBA" id="ARBA00023157"/>
    </source>
</evidence>
<accession>A0A7S2UHB7</accession>
<reference evidence="6" key="1">
    <citation type="submission" date="2021-01" db="EMBL/GenBank/DDBJ databases">
        <authorList>
            <person name="Corre E."/>
            <person name="Pelletier E."/>
            <person name="Niang G."/>
            <person name="Scheremetjew M."/>
            <person name="Finn R."/>
            <person name="Kale V."/>
            <person name="Holt S."/>
            <person name="Cochrane G."/>
            <person name="Meng A."/>
            <person name="Brown T."/>
            <person name="Cohen L."/>
        </authorList>
    </citation>
    <scope>NUCLEOTIDE SEQUENCE</scope>
    <source>
        <strain evidence="6">CCMP2084</strain>
    </source>
</reference>
<name>A0A7S2UHB7_9STRA</name>
<keyword evidence="2" id="KW-1015">Disulfide bond</keyword>
<protein>
    <recommendedName>
        <fullName evidence="5">MRH domain-containing protein</fullName>
    </recommendedName>
</protein>
<proteinExistence type="predicted"/>
<dbReference type="PANTHER" id="PTHR12630">
    <property type="entry name" value="N-LINKED OLIGOSACCHARIDE PROCESSING"/>
    <property type="match status" value="1"/>
</dbReference>
<keyword evidence="1" id="KW-0732">Signal</keyword>
<dbReference type="Pfam" id="PF13015">
    <property type="entry name" value="PRKCSH_1"/>
    <property type="match status" value="1"/>
</dbReference>
<dbReference type="InterPro" id="IPR044865">
    <property type="entry name" value="MRH_dom"/>
</dbReference>
<organism evidence="6">
    <name type="scientific">Attheya septentrionalis</name>
    <dbReference type="NCBI Taxonomy" id="420275"/>
    <lineage>
        <taxon>Eukaryota</taxon>
        <taxon>Sar</taxon>
        <taxon>Stramenopiles</taxon>
        <taxon>Ochrophyta</taxon>
        <taxon>Bacillariophyta</taxon>
        <taxon>Coscinodiscophyceae</taxon>
        <taxon>Chaetocerotophycidae</taxon>
        <taxon>Chaetocerotales</taxon>
        <taxon>Attheyaceae</taxon>
        <taxon>Attheya</taxon>
    </lineage>
</organism>